<dbReference type="PANTHER" id="PTHR36918">
    <property type="match status" value="1"/>
</dbReference>
<evidence type="ECO:0008006" key="2">
    <source>
        <dbReference type="Google" id="ProtNLM"/>
    </source>
</evidence>
<dbReference type="GO" id="GO:0051262">
    <property type="term" value="P:protein tetramerization"/>
    <property type="evidence" value="ECO:0007669"/>
    <property type="project" value="InterPro"/>
</dbReference>
<dbReference type="GO" id="GO:0015031">
    <property type="term" value="P:protein transport"/>
    <property type="evidence" value="ECO:0007669"/>
    <property type="project" value="InterPro"/>
</dbReference>
<reference evidence="1" key="1">
    <citation type="submission" date="2018-05" db="EMBL/GenBank/DDBJ databases">
        <authorList>
            <person name="Lanie J.A."/>
            <person name="Ng W.-L."/>
            <person name="Kazmierczak K.M."/>
            <person name="Andrzejewski T.M."/>
            <person name="Davidsen T.M."/>
            <person name="Wayne K.J."/>
            <person name="Tettelin H."/>
            <person name="Glass J.I."/>
            <person name="Rusch D."/>
            <person name="Podicherti R."/>
            <person name="Tsui H.-C.T."/>
            <person name="Winkler M.E."/>
        </authorList>
    </citation>
    <scope>NUCLEOTIDE SEQUENCE</scope>
</reference>
<dbReference type="AlphaFoldDB" id="A0A383BAP5"/>
<proteinExistence type="inferred from homology"/>
<dbReference type="GO" id="GO:0051082">
    <property type="term" value="F:unfolded protein binding"/>
    <property type="evidence" value="ECO:0007669"/>
    <property type="project" value="InterPro"/>
</dbReference>
<sequence>MAENDQTATEKQLAIQKIYVKDFSFESPKTPQVFGRTDLAPKTDLNLRSTHTAGSENDHEIILTISIEAKEKESTIFLIELHQAGLFHISGYNEDEFKAIVGSFCPNILFPYARESIANIVSKGGFPEFILQPINFDALYAQGLAQAAEQAETAAKEDANGGGGSEAKH</sequence>
<protein>
    <recommendedName>
        <fullName evidence="2">Protein-export protein SecB</fullName>
    </recommendedName>
</protein>
<evidence type="ECO:0000313" key="1">
    <source>
        <dbReference type="EMBL" id="SVE16485.1"/>
    </source>
</evidence>
<dbReference type="NCBIfam" id="TIGR00809">
    <property type="entry name" value="secB"/>
    <property type="match status" value="1"/>
</dbReference>
<dbReference type="Pfam" id="PF02556">
    <property type="entry name" value="SecB"/>
    <property type="match status" value="1"/>
</dbReference>
<dbReference type="HAMAP" id="MF_00821">
    <property type="entry name" value="SecB"/>
    <property type="match status" value="1"/>
</dbReference>
<dbReference type="InterPro" id="IPR035958">
    <property type="entry name" value="SecB-like_sf"/>
</dbReference>
<dbReference type="PANTHER" id="PTHR36918:SF1">
    <property type="entry name" value="PROTEIN-EXPORT PROTEIN SECB"/>
    <property type="match status" value="1"/>
</dbReference>
<organism evidence="1">
    <name type="scientific">marine metagenome</name>
    <dbReference type="NCBI Taxonomy" id="408172"/>
    <lineage>
        <taxon>unclassified sequences</taxon>
        <taxon>metagenomes</taxon>
        <taxon>ecological metagenomes</taxon>
    </lineage>
</organism>
<name>A0A383BAP5_9ZZZZ</name>
<dbReference type="SUPFAM" id="SSF54611">
    <property type="entry name" value="SecB-like"/>
    <property type="match status" value="1"/>
</dbReference>
<dbReference type="NCBIfam" id="NF004393">
    <property type="entry name" value="PRK05751.1-4"/>
    <property type="match status" value="1"/>
</dbReference>
<accession>A0A383BAP5</accession>
<dbReference type="EMBL" id="UINC01198504">
    <property type="protein sequence ID" value="SVE16485.1"/>
    <property type="molecule type" value="Genomic_DNA"/>
</dbReference>
<gene>
    <name evidence="1" type="ORF">METZ01_LOCUS469339</name>
</gene>
<dbReference type="PRINTS" id="PR01594">
    <property type="entry name" value="SECBCHAPRONE"/>
</dbReference>
<dbReference type="Gene3D" id="3.10.420.10">
    <property type="entry name" value="SecB-like"/>
    <property type="match status" value="1"/>
</dbReference>
<dbReference type="InterPro" id="IPR003708">
    <property type="entry name" value="SecB"/>
</dbReference>